<gene>
    <name evidence="1" type="ORF">B1A_08912</name>
</gene>
<organism evidence="1">
    <name type="scientific">mine drainage metagenome</name>
    <dbReference type="NCBI Taxonomy" id="410659"/>
    <lineage>
        <taxon>unclassified sequences</taxon>
        <taxon>metagenomes</taxon>
        <taxon>ecological metagenomes</taxon>
    </lineage>
</organism>
<comment type="caution">
    <text evidence="1">The sequence shown here is derived from an EMBL/GenBank/DDBJ whole genome shotgun (WGS) entry which is preliminary data.</text>
</comment>
<dbReference type="AlphaFoldDB" id="T1CEB8"/>
<dbReference type="EMBL" id="AUZX01006346">
    <property type="protein sequence ID" value="EQD64329.1"/>
    <property type="molecule type" value="Genomic_DNA"/>
</dbReference>
<feature type="non-terminal residue" evidence="1">
    <location>
        <position position="189"/>
    </location>
</feature>
<evidence type="ECO:0000313" key="1">
    <source>
        <dbReference type="EMBL" id="EQD64329.1"/>
    </source>
</evidence>
<feature type="non-terminal residue" evidence="1">
    <location>
        <position position="1"/>
    </location>
</feature>
<sequence>VFIQAHSAYLHSRGADQAVVEISEWLAANVMRAEPVLGISRLDLYCDTQGWLPTMDDFDRFHCRGVRRRVYSMPAEDQAHAMGRKPSGFVFGAGDLMARCYDKTLELRSRGSEWPKACWLDWDQGQPVWRIEFQFRRRTLVSLGCSTPAQALAARQELWHYATQWLSLRTPSRSTVAVAGTLLEWTGPS</sequence>
<name>T1CEB8_9ZZZZ</name>
<accession>T1CEB8</accession>
<protein>
    <submittedName>
        <fullName evidence="1">Uncharacterized protein</fullName>
    </submittedName>
</protein>
<reference evidence="1" key="1">
    <citation type="submission" date="2013-08" db="EMBL/GenBank/DDBJ databases">
        <authorList>
            <person name="Mendez C."/>
            <person name="Richter M."/>
            <person name="Ferrer M."/>
            <person name="Sanchez J."/>
        </authorList>
    </citation>
    <scope>NUCLEOTIDE SEQUENCE</scope>
</reference>
<proteinExistence type="predicted"/>
<reference evidence="1" key="2">
    <citation type="journal article" date="2014" name="ISME J.">
        <title>Microbial stratification in low pH oxic and suboxic macroscopic growths along an acid mine drainage.</title>
        <authorList>
            <person name="Mendez-Garcia C."/>
            <person name="Mesa V."/>
            <person name="Sprenger R.R."/>
            <person name="Richter M."/>
            <person name="Diez M.S."/>
            <person name="Solano J."/>
            <person name="Bargiela R."/>
            <person name="Golyshina O.V."/>
            <person name="Manteca A."/>
            <person name="Ramos J.L."/>
            <person name="Gallego J.R."/>
            <person name="Llorente I."/>
            <person name="Martins Dos Santos V.A."/>
            <person name="Jensen O.N."/>
            <person name="Pelaez A.I."/>
            <person name="Sanchez J."/>
            <person name="Ferrer M."/>
        </authorList>
    </citation>
    <scope>NUCLEOTIDE SEQUENCE</scope>
</reference>